<organism evidence="7 8">
    <name type="scientific">Aeromicrobium erythreum</name>
    <dbReference type="NCBI Taxonomy" id="2041"/>
    <lineage>
        <taxon>Bacteria</taxon>
        <taxon>Bacillati</taxon>
        <taxon>Actinomycetota</taxon>
        <taxon>Actinomycetes</taxon>
        <taxon>Propionibacteriales</taxon>
        <taxon>Nocardioidaceae</taxon>
        <taxon>Aeromicrobium</taxon>
    </lineage>
</organism>
<dbReference type="EC" id="2.1.1.107" evidence="1"/>
<dbReference type="FunFam" id="3.30.950.10:FF:000001">
    <property type="entry name" value="Siroheme synthase"/>
    <property type="match status" value="1"/>
</dbReference>
<evidence type="ECO:0000313" key="7">
    <source>
        <dbReference type="EMBL" id="ALX05840.1"/>
    </source>
</evidence>
<dbReference type="FunFam" id="3.40.1010.10:FF:000001">
    <property type="entry name" value="Siroheme synthase"/>
    <property type="match status" value="1"/>
</dbReference>
<dbReference type="Gene3D" id="3.30.950.10">
    <property type="entry name" value="Methyltransferase, Cobalt-precorrin-4 Transmethylase, Domain 2"/>
    <property type="match status" value="1"/>
</dbReference>
<dbReference type="NCBIfam" id="NF004790">
    <property type="entry name" value="PRK06136.1"/>
    <property type="match status" value="1"/>
</dbReference>
<dbReference type="PANTHER" id="PTHR45790">
    <property type="entry name" value="SIROHEME SYNTHASE-RELATED"/>
    <property type="match status" value="1"/>
</dbReference>
<dbReference type="InterPro" id="IPR050161">
    <property type="entry name" value="Siro_Cobalamin_biosynth"/>
</dbReference>
<dbReference type="STRING" id="2041.AERYTH_14615"/>
<dbReference type="InterPro" id="IPR006366">
    <property type="entry name" value="CobA/CysG_C"/>
</dbReference>
<dbReference type="InterPro" id="IPR035996">
    <property type="entry name" value="4pyrrol_Methylase_sf"/>
</dbReference>
<dbReference type="SUPFAM" id="SSF53790">
    <property type="entry name" value="Tetrapyrrole methylase"/>
    <property type="match status" value="1"/>
</dbReference>
<evidence type="ECO:0000313" key="8">
    <source>
        <dbReference type="Proteomes" id="UP000067689"/>
    </source>
</evidence>
<dbReference type="GO" id="GO:0004851">
    <property type="term" value="F:uroporphyrin-III C-methyltransferase activity"/>
    <property type="evidence" value="ECO:0007669"/>
    <property type="project" value="UniProtKB-EC"/>
</dbReference>
<dbReference type="Proteomes" id="UP000067689">
    <property type="component" value="Chromosome"/>
</dbReference>
<dbReference type="InterPro" id="IPR014776">
    <property type="entry name" value="4pyrrole_Mease_sub2"/>
</dbReference>
<keyword evidence="2 7" id="KW-0489">Methyltransferase</keyword>
<sequence>MSRVLVVGGGLRAAAAVSAHLAQGHTVTVVAEELVATLEDLADRGLVSWHARALVLDDVLESDVVVRLPDGQGTPAAEPTGVPRPQPGEVVLVGAGPGDPDLMTVGGQRALAQADVVVTDRLVPLAALDAVRADALVIDVAKVPGGRSTPQETINDLLVEHALAGRRVVRLKGGDPFVFGRGGEEALACAAAGVPVRVLPGVTSSVSAPALAGIPVTHRGTTQGFTVVSGHVPPGHPDCTVDWKALASTGTTLVVLMGVRTLPAIAEALVQGGLDPRTPAAVVADAGLPSQRRVDGTVATIADVVAESGIGAPAVTVVGHVVDVLS</sequence>
<dbReference type="PATRIC" id="fig|2041.4.peg.3048"/>
<dbReference type="InterPro" id="IPR036291">
    <property type="entry name" value="NAD(P)-bd_dom_sf"/>
</dbReference>
<evidence type="ECO:0000256" key="1">
    <source>
        <dbReference type="ARBA" id="ARBA00012162"/>
    </source>
</evidence>
<name>A0A0U4AZW1_9ACTN</name>
<dbReference type="GO" id="GO:0019354">
    <property type="term" value="P:siroheme biosynthetic process"/>
    <property type="evidence" value="ECO:0007669"/>
    <property type="project" value="InterPro"/>
</dbReference>
<evidence type="ECO:0000256" key="4">
    <source>
        <dbReference type="ARBA" id="ARBA00022691"/>
    </source>
</evidence>
<keyword evidence="4" id="KW-0949">S-adenosyl-L-methionine</keyword>
<dbReference type="Pfam" id="PF00590">
    <property type="entry name" value="TP_methylase"/>
    <property type="match status" value="1"/>
</dbReference>
<dbReference type="Pfam" id="PF13241">
    <property type="entry name" value="NAD_binding_7"/>
    <property type="match status" value="1"/>
</dbReference>
<dbReference type="SUPFAM" id="SSF51735">
    <property type="entry name" value="NAD(P)-binding Rossmann-fold domains"/>
    <property type="match status" value="1"/>
</dbReference>
<proteinExistence type="predicted"/>
<dbReference type="EMBL" id="CP011502">
    <property type="protein sequence ID" value="ALX05840.1"/>
    <property type="molecule type" value="Genomic_DNA"/>
</dbReference>
<evidence type="ECO:0000259" key="6">
    <source>
        <dbReference type="Pfam" id="PF00590"/>
    </source>
</evidence>
<keyword evidence="3 7" id="KW-0808">Transferase</keyword>
<keyword evidence="8" id="KW-1185">Reference proteome</keyword>
<accession>A0A0U4AZW1</accession>
<evidence type="ECO:0000256" key="2">
    <source>
        <dbReference type="ARBA" id="ARBA00022603"/>
    </source>
</evidence>
<gene>
    <name evidence="7" type="ORF">AERYTH_14615</name>
</gene>
<evidence type="ECO:0000256" key="5">
    <source>
        <dbReference type="ARBA" id="ARBA00023244"/>
    </source>
</evidence>
<protein>
    <recommendedName>
        <fullName evidence="1">uroporphyrinogen-III C-methyltransferase</fullName>
        <ecNumber evidence="1">2.1.1.107</ecNumber>
    </recommendedName>
</protein>
<reference evidence="7 8" key="1">
    <citation type="journal article" date="1991" name="Int. J. Syst. Bacteriol.">
        <title>Description of the erythromycin-producing bacterium Arthrobacter sp. strain NRRL B-3381 as Aeromicrobium erythreum gen. nov., sp. nov.</title>
        <authorList>
            <person name="Miller E.S."/>
            <person name="Woese C.R."/>
            <person name="Brenner S."/>
        </authorList>
    </citation>
    <scope>NUCLEOTIDE SEQUENCE [LARGE SCALE GENOMIC DNA]</scope>
    <source>
        <strain evidence="7 8">AR18</strain>
    </source>
</reference>
<dbReference type="OrthoDB" id="9815856at2"/>
<dbReference type="InterPro" id="IPR000878">
    <property type="entry name" value="4pyrrol_Mease"/>
</dbReference>
<dbReference type="AlphaFoldDB" id="A0A0U4AZW1"/>
<dbReference type="Gene3D" id="3.40.1010.10">
    <property type="entry name" value="Cobalt-precorrin-4 Transmethylase, Domain 1"/>
    <property type="match status" value="1"/>
</dbReference>
<dbReference type="InterPro" id="IPR014777">
    <property type="entry name" value="4pyrrole_Mease_sub1"/>
</dbReference>
<dbReference type="PANTHER" id="PTHR45790:SF3">
    <property type="entry name" value="S-ADENOSYL-L-METHIONINE-DEPENDENT UROPORPHYRINOGEN III METHYLTRANSFERASE, CHLOROPLASTIC"/>
    <property type="match status" value="1"/>
</dbReference>
<dbReference type="Gene3D" id="3.40.50.720">
    <property type="entry name" value="NAD(P)-binding Rossmann-like Domain"/>
    <property type="match status" value="1"/>
</dbReference>
<dbReference type="CDD" id="cd11642">
    <property type="entry name" value="SUMT"/>
    <property type="match status" value="1"/>
</dbReference>
<dbReference type="GO" id="GO:0032259">
    <property type="term" value="P:methylation"/>
    <property type="evidence" value="ECO:0007669"/>
    <property type="project" value="UniProtKB-KW"/>
</dbReference>
<evidence type="ECO:0000256" key="3">
    <source>
        <dbReference type="ARBA" id="ARBA00022679"/>
    </source>
</evidence>
<feature type="domain" description="Tetrapyrrole methylase" evidence="6">
    <location>
        <begin position="90"/>
        <end position="301"/>
    </location>
</feature>
<dbReference type="NCBIfam" id="TIGR01469">
    <property type="entry name" value="cobA_cysG_Cterm"/>
    <property type="match status" value="1"/>
</dbReference>
<dbReference type="KEGG" id="aer:AERYTH_14615"/>
<keyword evidence="5" id="KW-0627">Porphyrin biosynthesis</keyword>
<dbReference type="InterPro" id="IPR003043">
    <property type="entry name" value="Uropor_MeTrfase_CS"/>
</dbReference>
<dbReference type="PROSITE" id="PS00839">
    <property type="entry name" value="SUMT_1"/>
    <property type="match status" value="1"/>
</dbReference>